<dbReference type="InterPro" id="IPR006179">
    <property type="entry name" value="5_nucleotidase/apyrase"/>
</dbReference>
<comment type="caution">
    <text evidence="2">The sequence shown here is derived from an EMBL/GenBank/DDBJ whole genome shotgun (WGS) entry which is preliminary data.</text>
</comment>
<reference evidence="2" key="1">
    <citation type="submission" date="2016-10" db="EMBL/GenBank/DDBJ databases">
        <title>Genome sequence of Streptomyces malaysiense MUSC 136.</title>
        <authorList>
            <person name="Lee L.-H."/>
            <person name="Ser H.-L."/>
        </authorList>
    </citation>
    <scope>NUCLEOTIDE SEQUENCE [LARGE SCALE GENOMIC DNA]</scope>
    <source>
        <strain evidence="2">MUSC 136</strain>
    </source>
</reference>
<dbReference type="GO" id="GO:0000166">
    <property type="term" value="F:nucleotide binding"/>
    <property type="evidence" value="ECO:0007669"/>
    <property type="project" value="UniProtKB-KW"/>
</dbReference>
<accession>A0A1J4PVQ9</accession>
<dbReference type="GO" id="GO:0016787">
    <property type="term" value="F:hydrolase activity"/>
    <property type="evidence" value="ECO:0007669"/>
    <property type="project" value="UniProtKB-KW"/>
</dbReference>
<evidence type="ECO:0000256" key="1">
    <source>
        <dbReference type="RuleBase" id="RU362119"/>
    </source>
</evidence>
<comment type="similarity">
    <text evidence="1">Belongs to the 5'-nucleotidase family.</text>
</comment>
<sequence length="411" mass="43899">MTRQLQRITATTDVHSSFAQATPMLGYLHAARAESLVVDCGDFFEGTGFYRFGQGQIECEVLTSLYDLLAPGNHGWPHYFEPQLHAMTVCANAADGSGRPLFDRVRIEHIGGRRVAVTAVIGLQAFNAIPANQRTGHHVTDPAQALREVMLEHHHRADAWMVLSHSGFDEDLKLAAACPFADVIFAGHCHSDTYGPVPVGDTLVVKGHELGVGYATAEPVGAGWAVRVGTFPDTSLIPEDLAVLKEKIALVGSTLGSQLGIVNEPYLNTPLDRRLLLGEIATRLHTGLGANAVILNETALRPVPLGDVLTLGELLAIEPFGNQLVHAFLSDDQSEDHAKLLAHLVERVGPLAVAPTPLPLTARIVLTTDYIADTYLGGRTHQAGLRLGQAVRSVLAVPFADSADASEGGAQ</sequence>
<keyword evidence="1" id="KW-0378">Hydrolase</keyword>
<dbReference type="EMBL" id="LBDA02000057">
    <property type="protein sequence ID" value="OIK24841.1"/>
    <property type="molecule type" value="Genomic_DNA"/>
</dbReference>
<dbReference type="PRINTS" id="PR01607">
    <property type="entry name" value="APYRASEFAMLY"/>
</dbReference>
<evidence type="ECO:0000313" key="2">
    <source>
        <dbReference type="EMBL" id="OIK24841.1"/>
    </source>
</evidence>
<proteinExistence type="inferred from homology"/>
<dbReference type="PANTHER" id="PTHR11575:SF24">
    <property type="entry name" value="5'-NUCLEOTIDASE"/>
    <property type="match status" value="1"/>
</dbReference>
<dbReference type="Proteomes" id="UP000034838">
    <property type="component" value="Unassembled WGS sequence"/>
</dbReference>
<gene>
    <name evidence="2" type="ORF">VT52_024930</name>
</gene>
<dbReference type="SUPFAM" id="SSF56300">
    <property type="entry name" value="Metallo-dependent phosphatases"/>
    <property type="match status" value="1"/>
</dbReference>
<dbReference type="GO" id="GO:0030288">
    <property type="term" value="C:outer membrane-bounded periplasmic space"/>
    <property type="evidence" value="ECO:0007669"/>
    <property type="project" value="TreeGrafter"/>
</dbReference>
<keyword evidence="1" id="KW-0547">Nucleotide-binding</keyword>
<dbReference type="Gene3D" id="3.60.21.10">
    <property type="match status" value="1"/>
</dbReference>
<keyword evidence="3" id="KW-1185">Reference proteome</keyword>
<dbReference type="GO" id="GO:0009166">
    <property type="term" value="P:nucleotide catabolic process"/>
    <property type="evidence" value="ECO:0007669"/>
    <property type="project" value="InterPro"/>
</dbReference>
<dbReference type="RefSeq" id="WP_046417223.1">
    <property type="nucleotide sequence ID" value="NZ_LBDA02000057.1"/>
</dbReference>
<dbReference type="PANTHER" id="PTHR11575">
    <property type="entry name" value="5'-NUCLEOTIDASE-RELATED"/>
    <property type="match status" value="1"/>
</dbReference>
<evidence type="ECO:0000313" key="3">
    <source>
        <dbReference type="Proteomes" id="UP000034838"/>
    </source>
</evidence>
<name>A0A1J4PVQ9_9ACTN</name>
<dbReference type="InterPro" id="IPR029052">
    <property type="entry name" value="Metallo-depent_PP-like"/>
</dbReference>
<dbReference type="AlphaFoldDB" id="A0A1J4PVQ9"/>
<protein>
    <submittedName>
        <fullName evidence="2">Phosphatase</fullName>
    </submittedName>
</protein>
<dbReference type="OrthoDB" id="9803927at2"/>
<organism evidence="2 3">
    <name type="scientific">Streptomyces malaysiense</name>
    <dbReference type="NCBI Taxonomy" id="1428626"/>
    <lineage>
        <taxon>Bacteria</taxon>
        <taxon>Bacillati</taxon>
        <taxon>Actinomycetota</taxon>
        <taxon>Actinomycetes</taxon>
        <taxon>Kitasatosporales</taxon>
        <taxon>Streptomycetaceae</taxon>
        <taxon>Streptomyces</taxon>
    </lineage>
</organism>